<comment type="caution">
    <text evidence="2">The sequence shown here is derived from an EMBL/GenBank/DDBJ whole genome shotgun (WGS) entry which is preliminary data.</text>
</comment>
<evidence type="ECO:0000256" key="1">
    <source>
        <dbReference type="SAM" id="MobiDB-lite"/>
    </source>
</evidence>
<feature type="compositionally biased region" description="Polar residues" evidence="1">
    <location>
        <begin position="303"/>
        <end position="314"/>
    </location>
</feature>
<evidence type="ECO:0000313" key="3">
    <source>
        <dbReference type="Proteomes" id="UP001295684"/>
    </source>
</evidence>
<feature type="compositionally biased region" description="Basic and acidic residues" evidence="1">
    <location>
        <begin position="319"/>
        <end position="334"/>
    </location>
</feature>
<dbReference type="EMBL" id="CAMPGE010003719">
    <property type="protein sequence ID" value="CAI2362563.1"/>
    <property type="molecule type" value="Genomic_DNA"/>
</dbReference>
<name>A0AAD1X4D0_EUPCR</name>
<keyword evidence="3" id="KW-1185">Reference proteome</keyword>
<dbReference type="AlphaFoldDB" id="A0AAD1X4D0"/>
<organism evidence="2 3">
    <name type="scientific">Euplotes crassus</name>
    <dbReference type="NCBI Taxonomy" id="5936"/>
    <lineage>
        <taxon>Eukaryota</taxon>
        <taxon>Sar</taxon>
        <taxon>Alveolata</taxon>
        <taxon>Ciliophora</taxon>
        <taxon>Intramacronucleata</taxon>
        <taxon>Spirotrichea</taxon>
        <taxon>Hypotrichia</taxon>
        <taxon>Euplotida</taxon>
        <taxon>Euplotidae</taxon>
        <taxon>Moneuplotes</taxon>
    </lineage>
</organism>
<accession>A0AAD1X4D0</accession>
<dbReference type="Proteomes" id="UP001295684">
    <property type="component" value="Unassembled WGS sequence"/>
</dbReference>
<proteinExistence type="predicted"/>
<protein>
    <submittedName>
        <fullName evidence="2">Uncharacterized protein</fullName>
    </submittedName>
</protein>
<evidence type="ECO:0000313" key="2">
    <source>
        <dbReference type="EMBL" id="CAI2362563.1"/>
    </source>
</evidence>
<sequence>MEVNLSKTQRIRSNNRVQGKHPIAQNSPKTYREGARLDIKESEPTIALSEDLRNKYRYFYRPYKQTTQKSIKNSLYFDTDTHGWIDIANLIIDSNNSNGDFLNIIEFYRENHNEGYKDKHNFTVGKFNKFKKKRKTNKEPLELIKKIENQRESNPSFIDSPALSPLVQRKPNPMLTITKEDRAKIQEFYYQINAQKCTKDFETTALAQLLKKYRKRKNRNCSHSISQTNLAKISYKLNENKIGHPKDLNPTKFEKLKIGTRSQSEITSKETSLKRTRSKIKIQKMPSISNGLMTRNIKSIGDASTKSAIQNPSKSRAIRKNERSNRDRVSKNESETNFNIAQDSTDKIGLSNKTKGLDFSQTYLKKFRANIPVKVFNASNTQKDYGRNIDRSTEILPNIEQYKLTSREEKDELANSQLDSSDIEVSNIDLFRMTRPLRIRKSKTVNKLHNESQASKSTSKLGGITKQIKTYKGPGIARSKTKNNFRRVRMHKASLTSRAEHLI</sequence>
<reference evidence="2" key="1">
    <citation type="submission" date="2023-07" db="EMBL/GenBank/DDBJ databases">
        <authorList>
            <consortium name="AG Swart"/>
            <person name="Singh M."/>
            <person name="Singh A."/>
            <person name="Seah K."/>
            <person name="Emmerich C."/>
        </authorList>
    </citation>
    <scope>NUCLEOTIDE SEQUENCE</scope>
    <source>
        <strain evidence="2">DP1</strain>
    </source>
</reference>
<feature type="region of interest" description="Disordered" evidence="1">
    <location>
        <begin position="1"/>
        <end position="31"/>
    </location>
</feature>
<feature type="compositionally biased region" description="Polar residues" evidence="1">
    <location>
        <begin position="1"/>
        <end position="17"/>
    </location>
</feature>
<gene>
    <name evidence="2" type="ORF">ECRASSUSDP1_LOCUS3887</name>
</gene>
<feature type="region of interest" description="Disordered" evidence="1">
    <location>
        <begin position="303"/>
        <end position="337"/>
    </location>
</feature>